<evidence type="ECO:0000313" key="2">
    <source>
        <dbReference type="Proteomes" id="UP001320460"/>
    </source>
</evidence>
<reference evidence="1 2" key="1">
    <citation type="submission" date="2021-12" db="EMBL/GenBank/DDBJ databases">
        <title>Complete genome sequence of Phytobacter diazotrophicus TA9734.</title>
        <authorList>
            <person name="Kubota H."/>
            <person name="Nakayama Y."/>
            <person name="Ariyoshi T."/>
        </authorList>
    </citation>
    <scope>NUCLEOTIDE SEQUENCE [LARGE SCALE GENOMIC DNA]</scope>
    <source>
        <strain evidence="1 2">TA9734</strain>
    </source>
</reference>
<sequence length="30" mass="3720">MYKCALTITYILQLHYLWGKLKDLNRLLFF</sequence>
<gene>
    <name evidence="1" type="ORF">PDTA9734_27220</name>
</gene>
<evidence type="ECO:0000313" key="1">
    <source>
        <dbReference type="EMBL" id="BDD51235.1"/>
    </source>
</evidence>
<proteinExistence type="predicted"/>
<organism evidence="1 2">
    <name type="scientific">Phytobacter diazotrophicus</name>
    <dbReference type="NCBI Taxonomy" id="395631"/>
    <lineage>
        <taxon>Bacteria</taxon>
        <taxon>Pseudomonadati</taxon>
        <taxon>Pseudomonadota</taxon>
        <taxon>Gammaproteobacteria</taxon>
        <taxon>Enterobacterales</taxon>
        <taxon>Enterobacteriaceae</taxon>
        <taxon>Phytobacter</taxon>
    </lineage>
</organism>
<accession>A0ABM7VVN0</accession>
<protein>
    <submittedName>
        <fullName evidence="1">Uncharacterized protein</fullName>
    </submittedName>
</protein>
<dbReference type="Proteomes" id="UP001320460">
    <property type="component" value="Chromosome"/>
</dbReference>
<keyword evidence="2" id="KW-1185">Reference proteome</keyword>
<name>A0ABM7VVN0_9ENTR</name>
<dbReference type="EMBL" id="AP025334">
    <property type="protein sequence ID" value="BDD51235.1"/>
    <property type="molecule type" value="Genomic_DNA"/>
</dbReference>